<protein>
    <recommendedName>
        <fullName evidence="7">DUF7791 domain-containing protein</fullName>
    </recommendedName>
</protein>
<evidence type="ECO:0000256" key="3">
    <source>
        <dbReference type="ARBA" id="ARBA00022989"/>
    </source>
</evidence>
<feature type="transmembrane region" description="Helical" evidence="6">
    <location>
        <begin position="434"/>
        <end position="454"/>
    </location>
</feature>
<reference evidence="8 9" key="1">
    <citation type="submission" date="2015-01" db="EMBL/GenBank/DDBJ databases">
        <title>The Genome Sequence of Exophiala xenobiotica CBS118157.</title>
        <authorList>
            <consortium name="The Broad Institute Genomics Platform"/>
            <person name="Cuomo C."/>
            <person name="de Hoog S."/>
            <person name="Gorbushina A."/>
            <person name="Stielow B."/>
            <person name="Teixiera M."/>
            <person name="Abouelleil A."/>
            <person name="Chapman S.B."/>
            <person name="Priest M."/>
            <person name="Young S.K."/>
            <person name="Wortman J."/>
            <person name="Nusbaum C."/>
            <person name="Birren B."/>
        </authorList>
    </citation>
    <scope>NUCLEOTIDE SEQUENCE [LARGE SCALE GENOMIC DNA]</scope>
    <source>
        <strain evidence="8 9">CBS 118157</strain>
    </source>
</reference>
<keyword evidence="3 6" id="KW-1133">Transmembrane helix</keyword>
<feature type="region of interest" description="Disordered" evidence="5">
    <location>
        <begin position="834"/>
        <end position="869"/>
    </location>
</feature>
<dbReference type="Proteomes" id="UP000054342">
    <property type="component" value="Unassembled WGS sequence"/>
</dbReference>
<dbReference type="InterPro" id="IPR045863">
    <property type="entry name" value="CorA_TM1_TM2"/>
</dbReference>
<evidence type="ECO:0000256" key="1">
    <source>
        <dbReference type="ARBA" id="ARBA00004141"/>
    </source>
</evidence>
<name>A0A0D2FEA4_9EURO</name>
<evidence type="ECO:0000256" key="6">
    <source>
        <dbReference type="SAM" id="Phobius"/>
    </source>
</evidence>
<organism evidence="8 9">
    <name type="scientific">Exophiala xenobiotica</name>
    <dbReference type="NCBI Taxonomy" id="348802"/>
    <lineage>
        <taxon>Eukaryota</taxon>
        <taxon>Fungi</taxon>
        <taxon>Dikarya</taxon>
        <taxon>Ascomycota</taxon>
        <taxon>Pezizomycotina</taxon>
        <taxon>Eurotiomycetes</taxon>
        <taxon>Chaetothyriomycetidae</taxon>
        <taxon>Chaetothyriales</taxon>
        <taxon>Herpotrichiellaceae</taxon>
        <taxon>Exophiala</taxon>
    </lineage>
</organism>
<dbReference type="Pfam" id="PF01544">
    <property type="entry name" value="CorA"/>
    <property type="match status" value="1"/>
</dbReference>
<dbReference type="RefSeq" id="XP_013318978.1">
    <property type="nucleotide sequence ID" value="XM_013463524.1"/>
</dbReference>
<gene>
    <name evidence="8" type="ORF">PV05_02917</name>
</gene>
<keyword evidence="9" id="KW-1185">Reference proteome</keyword>
<evidence type="ECO:0000256" key="2">
    <source>
        <dbReference type="ARBA" id="ARBA00022692"/>
    </source>
</evidence>
<feature type="transmembrane region" description="Helical" evidence="6">
    <location>
        <begin position="402"/>
        <end position="422"/>
    </location>
</feature>
<evidence type="ECO:0000259" key="7">
    <source>
        <dbReference type="Pfam" id="PF25053"/>
    </source>
</evidence>
<evidence type="ECO:0000256" key="5">
    <source>
        <dbReference type="SAM" id="MobiDB-lite"/>
    </source>
</evidence>
<dbReference type="GeneID" id="25324825"/>
<comment type="subcellular location">
    <subcellularLocation>
        <location evidence="1">Membrane</location>
        <topology evidence="1">Multi-pass membrane protein</topology>
    </subcellularLocation>
</comment>
<dbReference type="HOGENOM" id="CLU_330103_0_0_1"/>
<keyword evidence="4 6" id="KW-0472">Membrane</keyword>
<dbReference type="SUPFAM" id="SSF144083">
    <property type="entry name" value="Magnesium transport protein CorA, transmembrane region"/>
    <property type="match status" value="1"/>
</dbReference>
<dbReference type="GO" id="GO:0016020">
    <property type="term" value="C:membrane"/>
    <property type="evidence" value="ECO:0007669"/>
    <property type="project" value="UniProtKB-SubCell"/>
</dbReference>
<feature type="domain" description="DUF7791" evidence="7">
    <location>
        <begin position="591"/>
        <end position="762"/>
    </location>
</feature>
<dbReference type="InterPro" id="IPR002523">
    <property type="entry name" value="MgTranspt_CorA/ZnTranspt_ZntB"/>
</dbReference>
<dbReference type="Pfam" id="PF25053">
    <property type="entry name" value="DUF7791"/>
    <property type="match status" value="1"/>
</dbReference>
<dbReference type="Gene3D" id="1.20.58.340">
    <property type="entry name" value="Magnesium transport protein CorA, transmembrane region"/>
    <property type="match status" value="1"/>
</dbReference>
<dbReference type="AlphaFoldDB" id="A0A0D2FEA4"/>
<evidence type="ECO:0000313" key="8">
    <source>
        <dbReference type="EMBL" id="KIW58394.1"/>
    </source>
</evidence>
<evidence type="ECO:0000256" key="4">
    <source>
        <dbReference type="ARBA" id="ARBA00023136"/>
    </source>
</evidence>
<accession>A0A0D2FEA4</accession>
<keyword evidence="2 6" id="KW-0812">Transmembrane</keyword>
<dbReference type="EMBL" id="KN847318">
    <property type="protein sequence ID" value="KIW58394.1"/>
    <property type="molecule type" value="Genomic_DNA"/>
</dbReference>
<proteinExistence type="predicted"/>
<dbReference type="InterPro" id="IPR056693">
    <property type="entry name" value="DUF7791"/>
</dbReference>
<dbReference type="GO" id="GO:0046873">
    <property type="term" value="F:metal ion transmembrane transporter activity"/>
    <property type="evidence" value="ECO:0007669"/>
    <property type="project" value="InterPro"/>
</dbReference>
<evidence type="ECO:0000313" key="9">
    <source>
        <dbReference type="Proteomes" id="UP000054342"/>
    </source>
</evidence>
<feature type="compositionally biased region" description="Basic and acidic residues" evidence="5">
    <location>
        <begin position="840"/>
        <end position="857"/>
    </location>
</feature>
<dbReference type="OrthoDB" id="4137041at2759"/>
<sequence>MSLRSFTTTTSQNTVYGSTDTFLSTMSNQAHQNYQDIWATELQNKGWKYRLGHDERSTSESYITLLDISSACHITEWQIKAPAEDEPIQDWIQTHREKLQTLGLNTISRLIVFEEDLCFCAQELLGVEYNIEPAVFRDIVYSRMVRHQPNGWETHDTQLPEYMTEFSPRHLDFGYGWVSKIIATEQSTFSRPKNVVILSAGTLQICSPAGASLDRSPSIGYRPHGLEDLYQGGLGYTHDFFVDCAEVFKASIRKWPPSLHVAAHEDPLMFLLPVLDIHTTILRGELAGKDRSLRMGRGEWQRLPMLVERAWDDLRMMKHDSTGPFDCFLQYDAERNDGRTQKQDEYVRLFGRFQRVVHQLHRTEQLARDYLQAHVGWMSLEESRASIKQSKIALEEGKRTKLVTMLAFFFVPISLGTSIFGMNLEELNGSGKSVWVFLVTTLCIFIVSSFSWGFSYQISNYYSLHEHVYSEGRPGPVTEDGEVQVERGGDVHWQVRLHQFAQLISNGHVVWAWKSGIAFSLMPSGRRGFIKSCSSHSHSRPPLSTKAQEYIDKHIYYASMDDPHFPCSYIIMHLDLEHGFEYAHFGRMIDSVLPVYRREASISFQIALHDEQDFNALNPLRFLDLFFLDAAGTDSALAWQPAAGATDDLGLEAILIRLDSTLRKLKSRCLGSEDVYEPPLQAPTEAESLDEAVFLPIIHDVANVRQHKLFSFDFSVDFLHRSLRDFMVSDGLRLLRPDSSFEFDSWNFLHNARFVQAQQFQPAGFCGPLTTVFCSYVLSTLGVPGYRTFTVSRSLATEYAKPSRVSLEITATFPVSRIRTPDFAPQYRRARISNVGRHSASRDEAAKSRSQHLEDVAVPRSADLQNSRS</sequence>
<dbReference type="STRING" id="348802.A0A0D2FEA4"/>